<accession>A0A363UKK7</accession>
<dbReference type="RefSeq" id="WP_109720177.1">
    <property type="nucleotide sequence ID" value="NZ_QEQK01000007.1"/>
</dbReference>
<dbReference type="GO" id="GO:0005829">
    <property type="term" value="C:cytosol"/>
    <property type="evidence" value="ECO:0007669"/>
    <property type="project" value="TreeGrafter"/>
</dbReference>
<dbReference type="GO" id="GO:0006189">
    <property type="term" value="P:'de novo' IMP biosynthetic process"/>
    <property type="evidence" value="ECO:0007669"/>
    <property type="project" value="UniProtKB-UniRule"/>
</dbReference>
<keyword evidence="3 5" id="KW-0658">Purine biosynthesis</keyword>
<evidence type="ECO:0000256" key="5">
    <source>
        <dbReference type="HAMAP-Rule" id="MF_01928"/>
    </source>
</evidence>
<keyword evidence="2 5" id="KW-0547">Nucleotide-binding</keyword>
<dbReference type="Pfam" id="PF02222">
    <property type="entry name" value="ATP-grasp"/>
    <property type="match status" value="1"/>
</dbReference>
<feature type="binding site" evidence="5">
    <location>
        <begin position="143"/>
        <end position="149"/>
    </location>
    <ligand>
        <name>ATP</name>
        <dbReference type="ChEBI" id="CHEBI:30616"/>
    </ligand>
</feature>
<protein>
    <recommendedName>
        <fullName evidence="5 6">N5-carboxyaminoimidazole ribonucleotide synthase</fullName>
        <shortName evidence="5 6">N5-CAIR synthase</shortName>
        <ecNumber evidence="5 6">6.3.4.18</ecNumber>
    </recommendedName>
    <alternativeName>
        <fullName evidence="5 6">5-(carboxyamino)imidazole ribonucleotide synthetase</fullName>
    </alternativeName>
</protein>
<dbReference type="Pfam" id="PF17769">
    <property type="entry name" value="PurK_C"/>
    <property type="match status" value="1"/>
</dbReference>
<dbReference type="Pfam" id="PF22660">
    <property type="entry name" value="RS_preATP-grasp-like"/>
    <property type="match status" value="1"/>
</dbReference>
<comment type="function">
    <text evidence="5">Catalyzes the ATP-dependent conversion of 5-aminoimidazole ribonucleotide (AIR) and HCO(3)(-) to N5-carboxyaminoimidazole ribonucleotide (N5-CAIR).</text>
</comment>
<keyword evidence="9" id="KW-1185">Reference proteome</keyword>
<feature type="binding site" evidence="5">
    <location>
        <position position="98"/>
    </location>
    <ligand>
        <name>ATP</name>
        <dbReference type="ChEBI" id="CHEBI:30616"/>
    </ligand>
</feature>
<dbReference type="InterPro" id="IPR011054">
    <property type="entry name" value="Rudment_hybrid_motif"/>
</dbReference>
<comment type="caution">
    <text evidence="8">The sequence shown here is derived from an EMBL/GenBank/DDBJ whole genome shotgun (WGS) entry which is preliminary data.</text>
</comment>
<dbReference type="EMBL" id="QEQK01000007">
    <property type="protein sequence ID" value="PWN55962.1"/>
    <property type="molecule type" value="Genomic_DNA"/>
</dbReference>
<evidence type="ECO:0000313" key="8">
    <source>
        <dbReference type="EMBL" id="PWN55962.1"/>
    </source>
</evidence>
<comment type="similarity">
    <text evidence="5 6">Belongs to the PurK/PurT family.</text>
</comment>
<feature type="binding site" evidence="5">
    <location>
        <position position="204"/>
    </location>
    <ligand>
        <name>ATP</name>
        <dbReference type="ChEBI" id="CHEBI:30616"/>
    </ligand>
</feature>
<dbReference type="GO" id="GO:0004638">
    <property type="term" value="F:phosphoribosylaminoimidazole carboxylase activity"/>
    <property type="evidence" value="ECO:0007669"/>
    <property type="project" value="InterPro"/>
</dbReference>
<feature type="binding site" evidence="5">
    <location>
        <position position="138"/>
    </location>
    <ligand>
        <name>ATP</name>
        <dbReference type="ChEBI" id="CHEBI:30616"/>
    </ligand>
</feature>
<dbReference type="AlphaFoldDB" id="A0A363UKK7"/>
<dbReference type="GO" id="GO:0005524">
    <property type="term" value="F:ATP binding"/>
    <property type="evidence" value="ECO:0007669"/>
    <property type="project" value="UniProtKB-UniRule"/>
</dbReference>
<reference evidence="8 9" key="1">
    <citation type="submission" date="2018-05" db="EMBL/GenBank/DDBJ databases">
        <title>Abyssibacter profundi OUC007T gen. nov., sp. nov, a marine bacterium isolated from seawater of the Mariana Trench.</title>
        <authorList>
            <person name="Zhou S."/>
        </authorList>
    </citation>
    <scope>NUCLEOTIDE SEQUENCE [LARGE SCALE GENOMIC DNA]</scope>
    <source>
        <strain evidence="8 9">OUC007</strain>
    </source>
</reference>
<name>A0A363UKK7_9GAMM</name>
<dbReference type="SUPFAM" id="SSF52440">
    <property type="entry name" value="PreATP-grasp domain"/>
    <property type="match status" value="1"/>
</dbReference>
<dbReference type="UniPathway" id="UPA00074">
    <property type="reaction ID" value="UER00942"/>
</dbReference>
<dbReference type="InterPro" id="IPR040686">
    <property type="entry name" value="PurK_C"/>
</dbReference>
<comment type="subunit">
    <text evidence="5 6">Homodimer.</text>
</comment>
<dbReference type="PROSITE" id="PS50975">
    <property type="entry name" value="ATP_GRASP"/>
    <property type="match status" value="1"/>
</dbReference>
<dbReference type="NCBIfam" id="NF004679">
    <property type="entry name" value="PRK06019.1-5"/>
    <property type="match status" value="1"/>
</dbReference>
<dbReference type="Gene3D" id="3.30.470.20">
    <property type="entry name" value="ATP-grasp fold, B domain"/>
    <property type="match status" value="1"/>
</dbReference>
<evidence type="ECO:0000256" key="6">
    <source>
        <dbReference type="RuleBase" id="RU361200"/>
    </source>
</evidence>
<dbReference type="FunFam" id="3.30.1490.20:FF:000015">
    <property type="entry name" value="N5-carboxyaminoimidazole ribonucleotide synthase"/>
    <property type="match status" value="1"/>
</dbReference>
<dbReference type="InterPro" id="IPR016185">
    <property type="entry name" value="PreATP-grasp_dom_sf"/>
</dbReference>
<dbReference type="NCBIfam" id="TIGR01161">
    <property type="entry name" value="purK"/>
    <property type="match status" value="1"/>
</dbReference>
<dbReference type="InterPro" id="IPR003135">
    <property type="entry name" value="ATP-grasp_carboxylate-amine"/>
</dbReference>
<keyword evidence="1 5" id="KW-0436">Ligase</keyword>
<dbReference type="OrthoDB" id="9804625at2"/>
<dbReference type="Proteomes" id="UP000251800">
    <property type="component" value="Unassembled WGS sequence"/>
</dbReference>
<dbReference type="InterPro" id="IPR011761">
    <property type="entry name" value="ATP-grasp"/>
</dbReference>
<dbReference type="NCBIfam" id="NF004676">
    <property type="entry name" value="PRK06019.1-2"/>
    <property type="match status" value="1"/>
</dbReference>
<comment type="function">
    <text evidence="6">Catalyzes the ATP-dependent conversion of 5-aminoimidazole ribonucleotide (AIR) and HCO(3)- to N5-carboxyaminoimidazole ribonucleotide (N5-CAIR).</text>
</comment>
<evidence type="ECO:0000259" key="7">
    <source>
        <dbReference type="PROSITE" id="PS50975"/>
    </source>
</evidence>
<keyword evidence="4 5" id="KW-0067">ATP-binding</keyword>
<dbReference type="SUPFAM" id="SSF51246">
    <property type="entry name" value="Rudiment single hybrid motif"/>
    <property type="match status" value="1"/>
</dbReference>
<gene>
    <name evidence="5 6" type="primary">purK</name>
    <name evidence="8" type="ORF">DEH80_09035</name>
</gene>
<feature type="domain" description="ATP-grasp" evidence="7">
    <location>
        <begin position="102"/>
        <end position="285"/>
    </location>
</feature>
<feature type="binding site" evidence="5">
    <location>
        <begin position="255"/>
        <end position="256"/>
    </location>
    <ligand>
        <name>ATP</name>
        <dbReference type="ChEBI" id="CHEBI:30616"/>
    </ligand>
</feature>
<dbReference type="PANTHER" id="PTHR11609">
    <property type="entry name" value="PURINE BIOSYNTHESIS PROTEIN 6/7, PUR6/7"/>
    <property type="match status" value="1"/>
</dbReference>
<sequence>MKLGIFGGGQLGRMLAQAALPLDVECQVLDPTEAPCAAAAARHIHGDYADQHALDALTDGVDAVTYEFENVPVDAVKYVAARLPASPGATSLACAQDRAHEKQLFEDLGIDLAPWAEVDDFAGLREAVARIGLPAVLKTRRFGYDGKGQVVIRGADELEAAWQTVGAQPCVLETFVPFEREVSMIAVRSLSGETRCYALTENVHRDGILRQSAPLDGDALQADAEAALAKVMKALDHVGVMAFEFFVAEGRLLANEIAPRVHNSGHWTIDGAVCSQFENHVRAVLGLPLGDTATRGPCVMLNAIGEMPTTAELAAVAGCRIHAYGKAPRPGRKIGHVTLIADSSSALSDRLPALQAMMGV</sequence>
<dbReference type="SUPFAM" id="SSF56059">
    <property type="entry name" value="Glutathione synthetase ATP-binding domain-like"/>
    <property type="match status" value="1"/>
</dbReference>
<dbReference type="Gene3D" id="3.30.1490.20">
    <property type="entry name" value="ATP-grasp fold, A domain"/>
    <property type="match status" value="1"/>
</dbReference>
<dbReference type="HAMAP" id="MF_01928">
    <property type="entry name" value="PurK"/>
    <property type="match status" value="1"/>
</dbReference>
<dbReference type="GO" id="GO:0034028">
    <property type="term" value="F:5-(carboxyamino)imidazole ribonucleotide synthase activity"/>
    <property type="evidence" value="ECO:0007669"/>
    <property type="project" value="UniProtKB-UniRule"/>
</dbReference>
<evidence type="ECO:0000313" key="9">
    <source>
        <dbReference type="Proteomes" id="UP000251800"/>
    </source>
</evidence>
<comment type="pathway">
    <text evidence="5 6">Purine metabolism; IMP biosynthesis via de novo pathway; 5-amino-1-(5-phospho-D-ribosyl)imidazole-4-carboxylate from 5-amino-1-(5-phospho-D-ribosyl)imidazole (N5-CAIR route): step 1/2.</text>
</comment>
<evidence type="ECO:0000256" key="4">
    <source>
        <dbReference type="ARBA" id="ARBA00022840"/>
    </source>
</evidence>
<dbReference type="PANTHER" id="PTHR11609:SF5">
    <property type="entry name" value="PHOSPHORIBOSYLAMINOIMIDAZOLE CARBOXYLASE"/>
    <property type="match status" value="1"/>
</dbReference>
<dbReference type="GO" id="GO:0046872">
    <property type="term" value="F:metal ion binding"/>
    <property type="evidence" value="ECO:0007669"/>
    <property type="project" value="InterPro"/>
</dbReference>
<dbReference type="InterPro" id="IPR054350">
    <property type="entry name" value="PurT/PurK_preATP-grasp"/>
</dbReference>
<feature type="binding site" evidence="5">
    <location>
        <position position="181"/>
    </location>
    <ligand>
        <name>ATP</name>
        <dbReference type="ChEBI" id="CHEBI:30616"/>
    </ligand>
</feature>
<organism evidence="8 9">
    <name type="scientific">Abyssibacter profundi</name>
    <dbReference type="NCBI Taxonomy" id="2182787"/>
    <lineage>
        <taxon>Bacteria</taxon>
        <taxon>Pseudomonadati</taxon>
        <taxon>Pseudomonadota</taxon>
        <taxon>Gammaproteobacteria</taxon>
        <taxon>Chromatiales</taxon>
        <taxon>Oceanococcaceae</taxon>
        <taxon>Abyssibacter</taxon>
    </lineage>
</organism>
<dbReference type="InterPro" id="IPR005875">
    <property type="entry name" value="PurK"/>
</dbReference>
<dbReference type="EC" id="6.3.4.18" evidence="5 6"/>
<feature type="binding site" evidence="5">
    <location>
        <begin position="173"/>
        <end position="176"/>
    </location>
    <ligand>
        <name>ATP</name>
        <dbReference type="ChEBI" id="CHEBI:30616"/>
    </ligand>
</feature>
<dbReference type="InterPro" id="IPR013815">
    <property type="entry name" value="ATP_grasp_subdomain_1"/>
</dbReference>
<evidence type="ECO:0000256" key="3">
    <source>
        <dbReference type="ARBA" id="ARBA00022755"/>
    </source>
</evidence>
<proteinExistence type="inferred from homology"/>
<evidence type="ECO:0000256" key="2">
    <source>
        <dbReference type="ARBA" id="ARBA00022741"/>
    </source>
</evidence>
<evidence type="ECO:0000256" key="1">
    <source>
        <dbReference type="ARBA" id="ARBA00022598"/>
    </source>
</evidence>
<comment type="catalytic activity">
    <reaction evidence="5 6">
        <text>5-amino-1-(5-phospho-beta-D-ribosyl)imidazole + hydrogencarbonate + ATP = 5-carboxyamino-1-(5-phospho-D-ribosyl)imidazole + ADP + phosphate + 2 H(+)</text>
        <dbReference type="Rhea" id="RHEA:19317"/>
        <dbReference type="ChEBI" id="CHEBI:15378"/>
        <dbReference type="ChEBI" id="CHEBI:17544"/>
        <dbReference type="ChEBI" id="CHEBI:30616"/>
        <dbReference type="ChEBI" id="CHEBI:43474"/>
        <dbReference type="ChEBI" id="CHEBI:58730"/>
        <dbReference type="ChEBI" id="CHEBI:137981"/>
        <dbReference type="ChEBI" id="CHEBI:456216"/>
        <dbReference type="EC" id="6.3.4.18"/>
    </reaction>
</comment>
<dbReference type="Gene3D" id="3.40.50.20">
    <property type="match status" value="1"/>
</dbReference>